<dbReference type="Gene3D" id="3.40.50.300">
    <property type="entry name" value="P-loop containing nucleotide triphosphate hydrolases"/>
    <property type="match status" value="1"/>
</dbReference>
<feature type="domain" description="NB-ARC" evidence="2">
    <location>
        <begin position="1081"/>
        <end position="1212"/>
    </location>
</feature>
<evidence type="ECO:0000259" key="2">
    <source>
        <dbReference type="Pfam" id="PF00931"/>
    </source>
</evidence>
<accession>A0ABQ7TU81</accession>
<keyword evidence="4" id="KW-1185">Reference proteome</keyword>
<name>A0ABQ7TU81_SOLTU</name>
<dbReference type="PANTHER" id="PTHR36766">
    <property type="entry name" value="PLANT BROAD-SPECTRUM MILDEW RESISTANCE PROTEIN RPW8"/>
    <property type="match status" value="1"/>
</dbReference>
<proteinExistence type="predicted"/>
<dbReference type="InterPro" id="IPR027417">
    <property type="entry name" value="P-loop_NTPase"/>
</dbReference>
<dbReference type="InterPro" id="IPR002182">
    <property type="entry name" value="NB-ARC"/>
</dbReference>
<dbReference type="PANTHER" id="PTHR36766:SF44">
    <property type="entry name" value="NBS-CODING RESISTANCE GENE ANALOG"/>
    <property type="match status" value="1"/>
</dbReference>
<dbReference type="Proteomes" id="UP000826656">
    <property type="component" value="Unassembled WGS sequence"/>
</dbReference>
<sequence>MAKYSCCEVVKTIEDCVETGQLDRSTRDQLEYASNLLNNLQCYLYGLEKVNSQNWVCAQLNPLIDEVCDGFWEILGLLKNQGLTSETVKMISEVLKMIKPEIIAERINPSKQSTSSSTRMITMDMDLFTLAEDISETAAYLSILCCETYDQYSAHVSAPECPIWDRHDVNPGPDFESKISKMLERINPIRPEWRKLYISVLKSSHSSVPKAPLMHGGFKNLSHDLDLDLDLAQKFTKSIRYVLEKLKSHDASLKVAFSDRFELLQDGLLHLSEFHMILTHHKDIQRQDLSSLLSFLEFNYLKVEISLFQKLRLPKSQMDCFQEEWTSMIMFLMDSLEQCKVQIQLTDVLTLVLSVTTEAEKAIRQICPFISVSSTPVLPVIYPLNFLPTYVEAISSYFTLLKSIKTLASSGSPTMDEVFMGFHEYIFENLLLKVEADLELTDTDKVKRFYHRLLPLVTLLVDRLIQYIECKKQNDLLNKIGTLAIQAEAAIRLSYEDALDRSKCRKVNILLQLLTVSFKLIKYEGRLMDHLKHKAILETEYLDLVANAHEEIIFLRGFLATLISTYESFVEGSSTGEISDFLQETEFIEERELMNKINLLHFQLLLKFKFIKAAIRQICPSFSASSTPDHHVIYPLNFLPTYFGAIDSYFTKLKSSSDSPKTDEVLLRFHEYIFENLLLKDEADQKLTDSDKLKGFYHSLLLLVTLLSDPPIQYIECKKQNNLLWEIGTLAIKAEAAIHLSYEDSSQSNKSRKVNLLLQLLTVAFMLIRCEGKLTDQLKHKAILETEFLNLVENAYEELIFLRIFLIDLLGQQTIELNKSDGLLMHAEVAAHKATLISTCSYESFVDGSSSRDMSLSLSDFLKETKSVNAEIRELCFQLLDESASYITVTDLKCFINMLLDMLNHLQSWDDVIPVNSKTLWNVFKMLPIGKSMSFSSLSVVTGLNFPKTNGLGFLNCFLGKLEELLHSKLDLITKLKPQIVLVKEGLLILRSFFNHTEETYDENDEICGLIISATEMAYEAECCENLKREKIDVNRVAKGSAYIVPSLSANTSGANEEMMLSQCLVCLEMAKPPLQRRFTYNDPTVVSHFDARAMRHVTQVYSWRDLLLSILNDVLEPADRTKKGDDQLATELRHVLLTKRFLILSDDEWNTTAWDYLNMCFQGSHNRSRIILTTRLYEVSHYAKCNSEPHRLHLLTDEESWKLLQGELFHGQSFPSKLGDVGLRIAKRGKDIPVSKLSRVWLAEGIVEDTRGIPLVHIDDIAQWQRDGSSVRSLLYNASSDDYYPAMARDISFIFNIFKLVKVLNLESINIGDTFPNEFKISNSYEMFKLRHVHVNSRASFSVHDNMCESQLVNLENFSTPCLSSGEDIEKHAKFEKAEMHS</sequence>
<protein>
    <recommendedName>
        <fullName evidence="2">NB-ARC domain-containing protein</fullName>
    </recommendedName>
</protein>
<evidence type="ECO:0000313" key="4">
    <source>
        <dbReference type="Proteomes" id="UP000826656"/>
    </source>
</evidence>
<gene>
    <name evidence="3" type="ORF">KY290_036735</name>
</gene>
<comment type="caution">
    <text evidence="3">The sequence shown here is derived from an EMBL/GenBank/DDBJ whole genome shotgun (WGS) entry which is preliminary data.</text>
</comment>
<dbReference type="EMBL" id="JAIVGD010000028">
    <property type="protein sequence ID" value="KAH0738030.1"/>
    <property type="molecule type" value="Genomic_DNA"/>
</dbReference>
<keyword evidence="1" id="KW-0611">Plant defense</keyword>
<dbReference type="SUPFAM" id="SSF52540">
    <property type="entry name" value="P-loop containing nucleoside triphosphate hydrolases"/>
    <property type="match status" value="1"/>
</dbReference>
<evidence type="ECO:0000256" key="1">
    <source>
        <dbReference type="ARBA" id="ARBA00022821"/>
    </source>
</evidence>
<evidence type="ECO:0000313" key="3">
    <source>
        <dbReference type="EMBL" id="KAH0738030.1"/>
    </source>
</evidence>
<reference evidence="3 4" key="1">
    <citation type="journal article" date="2021" name="bioRxiv">
        <title>Chromosome-scale and haplotype-resolved genome assembly of a tetraploid potato cultivar.</title>
        <authorList>
            <person name="Sun H."/>
            <person name="Jiao W.-B."/>
            <person name="Krause K."/>
            <person name="Campoy J.A."/>
            <person name="Goel M."/>
            <person name="Folz-Donahue K."/>
            <person name="Kukat C."/>
            <person name="Huettel B."/>
            <person name="Schneeberger K."/>
        </authorList>
    </citation>
    <scope>NUCLEOTIDE SEQUENCE [LARGE SCALE GENOMIC DNA]</scope>
    <source>
        <strain evidence="3">SolTubOtavaFocal</strain>
        <tissue evidence="3">Leaves</tissue>
    </source>
</reference>
<organism evidence="3 4">
    <name type="scientific">Solanum tuberosum</name>
    <name type="common">Potato</name>
    <dbReference type="NCBI Taxonomy" id="4113"/>
    <lineage>
        <taxon>Eukaryota</taxon>
        <taxon>Viridiplantae</taxon>
        <taxon>Streptophyta</taxon>
        <taxon>Embryophyta</taxon>
        <taxon>Tracheophyta</taxon>
        <taxon>Spermatophyta</taxon>
        <taxon>Magnoliopsida</taxon>
        <taxon>eudicotyledons</taxon>
        <taxon>Gunneridae</taxon>
        <taxon>Pentapetalae</taxon>
        <taxon>asterids</taxon>
        <taxon>lamiids</taxon>
        <taxon>Solanales</taxon>
        <taxon>Solanaceae</taxon>
        <taxon>Solanoideae</taxon>
        <taxon>Solaneae</taxon>
        <taxon>Solanum</taxon>
    </lineage>
</organism>
<dbReference type="Pfam" id="PF00931">
    <property type="entry name" value="NB-ARC"/>
    <property type="match status" value="1"/>
</dbReference>